<gene>
    <name evidence="4" type="ORF">ATO11_07780</name>
</gene>
<accession>A0A0L1JQR5</accession>
<organism evidence="4 5">
    <name type="scientific">Pseudaestuariivita atlantica</name>
    <dbReference type="NCBI Taxonomy" id="1317121"/>
    <lineage>
        <taxon>Bacteria</taxon>
        <taxon>Pseudomonadati</taxon>
        <taxon>Pseudomonadota</taxon>
        <taxon>Alphaproteobacteria</taxon>
        <taxon>Rhodobacterales</taxon>
        <taxon>Paracoccaceae</taxon>
        <taxon>Pseudaestuariivita</taxon>
    </lineage>
</organism>
<dbReference type="Proteomes" id="UP000036938">
    <property type="component" value="Unassembled WGS sequence"/>
</dbReference>
<dbReference type="CDD" id="cd02136">
    <property type="entry name" value="PnbA_NfnB-like"/>
    <property type="match status" value="1"/>
</dbReference>
<feature type="domain" description="Nitroreductase" evidence="3">
    <location>
        <begin position="11"/>
        <end position="197"/>
    </location>
</feature>
<evidence type="ECO:0000256" key="2">
    <source>
        <dbReference type="ARBA" id="ARBA00023002"/>
    </source>
</evidence>
<sequence length="221" mass="24510">MTGAEAFSALLRRRWSCRAFRPDPVPREVIAAMVDDAARVPTWNNVQPWGVIVTQPEETERFRQHLLAEVPKASPAPDLEFPKRYEGIYKQRRFDCAMQLYEAVGCVGDREASARQSMRNFALFDAPHVMILHSPVALGPYGALDCGAFATAFALAAEARGLGSIVQAALSTFSPLVRGFFDIPEDRMMVCAVSFGHPDPDDPVNAYRTPRAPASEVIDWR</sequence>
<evidence type="ECO:0000313" key="4">
    <source>
        <dbReference type="EMBL" id="KNG94129.1"/>
    </source>
</evidence>
<evidence type="ECO:0000256" key="1">
    <source>
        <dbReference type="ARBA" id="ARBA00007118"/>
    </source>
</evidence>
<dbReference type="PANTHER" id="PTHR43673">
    <property type="entry name" value="NAD(P)H NITROREDUCTASE YDGI-RELATED"/>
    <property type="match status" value="1"/>
</dbReference>
<dbReference type="InterPro" id="IPR000415">
    <property type="entry name" value="Nitroreductase-like"/>
</dbReference>
<dbReference type="Pfam" id="PF00881">
    <property type="entry name" value="Nitroreductase"/>
    <property type="match status" value="1"/>
</dbReference>
<comment type="similarity">
    <text evidence="1">Belongs to the nitroreductase family.</text>
</comment>
<protein>
    <submittedName>
        <fullName evidence="4">Nitroreductase</fullName>
    </submittedName>
</protein>
<dbReference type="AlphaFoldDB" id="A0A0L1JQR5"/>
<evidence type="ECO:0000259" key="3">
    <source>
        <dbReference type="Pfam" id="PF00881"/>
    </source>
</evidence>
<dbReference type="InterPro" id="IPR029479">
    <property type="entry name" value="Nitroreductase"/>
</dbReference>
<evidence type="ECO:0000313" key="5">
    <source>
        <dbReference type="Proteomes" id="UP000036938"/>
    </source>
</evidence>
<reference evidence="4 5" key="1">
    <citation type="journal article" date="2015" name="Int. J. Syst. Evol. Microbiol.">
        <title>Aestuariivita atlantica sp. nov., isolated from deep sea sediment of the Atlantic Ocean.</title>
        <authorList>
            <person name="Li G."/>
            <person name="Lai Q."/>
            <person name="Du Y."/>
            <person name="Liu X."/>
            <person name="Sun F."/>
            <person name="Shao Z."/>
        </authorList>
    </citation>
    <scope>NUCLEOTIDE SEQUENCE [LARGE SCALE GENOMIC DNA]</scope>
    <source>
        <strain evidence="4 5">22II-S11-z3</strain>
    </source>
</reference>
<proteinExistence type="inferred from homology"/>
<dbReference type="EMBL" id="AQQZ01000003">
    <property type="protein sequence ID" value="KNG94129.1"/>
    <property type="molecule type" value="Genomic_DNA"/>
</dbReference>
<dbReference type="Gene3D" id="3.40.109.10">
    <property type="entry name" value="NADH Oxidase"/>
    <property type="match status" value="1"/>
</dbReference>
<dbReference type="RefSeq" id="WP_050530275.1">
    <property type="nucleotide sequence ID" value="NZ_AQQZ01000003.1"/>
</dbReference>
<dbReference type="GO" id="GO:0016491">
    <property type="term" value="F:oxidoreductase activity"/>
    <property type="evidence" value="ECO:0007669"/>
    <property type="project" value="UniProtKB-KW"/>
</dbReference>
<keyword evidence="2" id="KW-0560">Oxidoreductase</keyword>
<keyword evidence="5" id="KW-1185">Reference proteome</keyword>
<comment type="caution">
    <text evidence="4">The sequence shown here is derived from an EMBL/GenBank/DDBJ whole genome shotgun (WGS) entry which is preliminary data.</text>
</comment>
<dbReference type="STRING" id="1317121.ATO11_07780"/>
<dbReference type="PANTHER" id="PTHR43673:SF10">
    <property type="entry name" value="NADH DEHYDROGENASE_NAD(P)H NITROREDUCTASE XCC3605-RELATED"/>
    <property type="match status" value="1"/>
</dbReference>
<name>A0A0L1JQR5_9RHOB</name>
<dbReference type="SUPFAM" id="SSF55469">
    <property type="entry name" value="FMN-dependent nitroreductase-like"/>
    <property type="match status" value="1"/>
</dbReference>